<evidence type="ECO:0000259" key="5">
    <source>
        <dbReference type="PROSITE" id="PS50850"/>
    </source>
</evidence>
<dbReference type="CDD" id="cd17355">
    <property type="entry name" value="MFS_YcxA_like"/>
    <property type="match status" value="1"/>
</dbReference>
<keyword evidence="3 4" id="KW-0472">Membrane</keyword>
<feature type="transmembrane region" description="Helical" evidence="4">
    <location>
        <begin position="397"/>
        <end position="415"/>
    </location>
</feature>
<dbReference type="InterPro" id="IPR050327">
    <property type="entry name" value="Proton-linked_MCT"/>
</dbReference>
<protein>
    <submittedName>
        <fullName evidence="6">MFS transporter</fullName>
    </submittedName>
</protein>
<feature type="transmembrane region" description="Helical" evidence="4">
    <location>
        <begin position="15"/>
        <end position="33"/>
    </location>
</feature>
<dbReference type="InterPro" id="IPR020846">
    <property type="entry name" value="MFS_dom"/>
</dbReference>
<proteinExistence type="predicted"/>
<evidence type="ECO:0000256" key="2">
    <source>
        <dbReference type="ARBA" id="ARBA00022989"/>
    </source>
</evidence>
<name>A0ABX7BGE9_9PROT</name>
<dbReference type="SUPFAM" id="SSF103473">
    <property type="entry name" value="MFS general substrate transporter"/>
    <property type="match status" value="1"/>
</dbReference>
<evidence type="ECO:0000313" key="6">
    <source>
        <dbReference type="EMBL" id="QQP91517.1"/>
    </source>
</evidence>
<keyword evidence="7" id="KW-1185">Reference proteome</keyword>
<evidence type="ECO:0000313" key="7">
    <source>
        <dbReference type="Proteomes" id="UP000595197"/>
    </source>
</evidence>
<dbReference type="InterPro" id="IPR036259">
    <property type="entry name" value="MFS_trans_sf"/>
</dbReference>
<feature type="transmembrane region" description="Helical" evidence="4">
    <location>
        <begin position="239"/>
        <end position="263"/>
    </location>
</feature>
<feature type="transmembrane region" description="Helical" evidence="4">
    <location>
        <begin position="53"/>
        <end position="74"/>
    </location>
</feature>
<evidence type="ECO:0000256" key="1">
    <source>
        <dbReference type="ARBA" id="ARBA00022692"/>
    </source>
</evidence>
<feature type="transmembrane region" description="Helical" evidence="4">
    <location>
        <begin position="110"/>
        <end position="133"/>
    </location>
</feature>
<dbReference type="PROSITE" id="PS50850">
    <property type="entry name" value="MFS"/>
    <property type="match status" value="1"/>
</dbReference>
<gene>
    <name evidence="6" type="ORF">IGS68_10045</name>
</gene>
<feature type="transmembrane region" description="Helical" evidence="4">
    <location>
        <begin position="317"/>
        <end position="340"/>
    </location>
</feature>
<reference evidence="6" key="1">
    <citation type="submission" date="2021-02" db="EMBL/GenBank/DDBJ databases">
        <title>Skermanella TT6 skin isolate.</title>
        <authorList>
            <person name="Lee K."/>
            <person name="Ganzorig M."/>
        </authorList>
    </citation>
    <scope>NUCLEOTIDE SEQUENCE</scope>
    <source>
        <strain evidence="6">TT6</strain>
    </source>
</reference>
<dbReference type="PANTHER" id="PTHR11360">
    <property type="entry name" value="MONOCARBOXYLATE TRANSPORTER"/>
    <property type="match status" value="1"/>
</dbReference>
<dbReference type="EMBL" id="CP067420">
    <property type="protein sequence ID" value="QQP91517.1"/>
    <property type="molecule type" value="Genomic_DNA"/>
</dbReference>
<keyword evidence="1 4" id="KW-0812">Transmembrane</keyword>
<evidence type="ECO:0000256" key="4">
    <source>
        <dbReference type="SAM" id="Phobius"/>
    </source>
</evidence>
<feature type="transmembrane region" description="Helical" evidence="4">
    <location>
        <begin position="275"/>
        <end position="296"/>
    </location>
</feature>
<dbReference type="RefSeq" id="WP_201079516.1">
    <property type="nucleotide sequence ID" value="NZ_CP067420.1"/>
</dbReference>
<dbReference type="Proteomes" id="UP000595197">
    <property type="component" value="Chromosome"/>
</dbReference>
<feature type="domain" description="Major facilitator superfamily (MFS) profile" evidence="5">
    <location>
        <begin position="18"/>
        <end position="420"/>
    </location>
</feature>
<sequence length="430" mass="45659">MSLQGSRLARGRVHYAWYVAGITFVTLLVAAGIRSMPSVLIVPVEQEFGWSRATISFAVAINLVLYGLMGPFAAALMDRLGIRTTIVASLLLVASGIALTPLMTAPWQLVLLWGVVVGTGTGMTALVLGATVVNRWFGERRGLVMGLLTASTATGQLLFLPLLAMIVQQVGWRAAVIGVGAVALAVIPAVLLLMRERPRDLGLAPFGRTEIETPPPPVAGNPFGHALGALAEGVRSRDFWLLFGTFFICGLSTNGLIGTHLIAACIDAGIPELRAAGLLAMMGVFDLVGTTLSGWLSDRYDNRHLLAWYYALRGLSLLWLPFALDLSFFGLSLFAVFYGLDWIATVPPTVRLATNAFGRDKAPMMFGWIFTGHQIGAAVAAFGAGAMRTVMDGYLEAFLLAGLACLLAAGMSLMIGRAPATPARVVREAA</sequence>
<accession>A0ABX7BGE9</accession>
<feature type="transmembrane region" description="Helical" evidence="4">
    <location>
        <begin position="172"/>
        <end position="193"/>
    </location>
</feature>
<dbReference type="InterPro" id="IPR011701">
    <property type="entry name" value="MFS"/>
</dbReference>
<feature type="transmembrane region" description="Helical" evidence="4">
    <location>
        <begin position="86"/>
        <end position="104"/>
    </location>
</feature>
<feature type="transmembrane region" description="Helical" evidence="4">
    <location>
        <begin position="365"/>
        <end position="385"/>
    </location>
</feature>
<dbReference type="Pfam" id="PF07690">
    <property type="entry name" value="MFS_1"/>
    <property type="match status" value="1"/>
</dbReference>
<organism evidence="6 7">
    <name type="scientific">Skermanella cutis</name>
    <dbReference type="NCBI Taxonomy" id="2775420"/>
    <lineage>
        <taxon>Bacteria</taxon>
        <taxon>Pseudomonadati</taxon>
        <taxon>Pseudomonadota</taxon>
        <taxon>Alphaproteobacteria</taxon>
        <taxon>Rhodospirillales</taxon>
        <taxon>Azospirillaceae</taxon>
        <taxon>Skermanella</taxon>
    </lineage>
</organism>
<keyword evidence="2 4" id="KW-1133">Transmembrane helix</keyword>
<evidence type="ECO:0000256" key="3">
    <source>
        <dbReference type="ARBA" id="ARBA00023136"/>
    </source>
</evidence>
<feature type="transmembrane region" description="Helical" evidence="4">
    <location>
        <begin position="145"/>
        <end position="166"/>
    </location>
</feature>
<dbReference type="PANTHER" id="PTHR11360:SF290">
    <property type="entry name" value="MONOCARBOXYLATE MFS PERMEASE"/>
    <property type="match status" value="1"/>
</dbReference>
<dbReference type="Gene3D" id="1.20.1250.20">
    <property type="entry name" value="MFS general substrate transporter like domains"/>
    <property type="match status" value="2"/>
</dbReference>